<keyword evidence="1" id="KW-1133">Transmembrane helix</keyword>
<feature type="transmembrane region" description="Helical" evidence="1">
    <location>
        <begin position="110"/>
        <end position="129"/>
    </location>
</feature>
<keyword evidence="1" id="KW-0472">Membrane</keyword>
<name>A0AAV1ADY3_VICFA</name>
<dbReference type="EMBL" id="OX451739">
    <property type="protein sequence ID" value="CAI8608680.1"/>
    <property type="molecule type" value="Genomic_DNA"/>
</dbReference>
<accession>A0AAV1ADY3</accession>
<sequence>MEDTNKSVGSCNSYEHSKVPRCGCYRLMKMWFANTVKNRNRRFLKCRNAGVVNSCDLFIWDDEISHFISEISNFKSYCKHCDVTKLKFELTKRKLEKSKLKIVALKRKNFQLNVEILMSWFIFAVLYNYL</sequence>
<reference evidence="2 3" key="1">
    <citation type="submission" date="2023-01" db="EMBL/GenBank/DDBJ databases">
        <authorList>
            <person name="Kreplak J."/>
        </authorList>
    </citation>
    <scope>NUCLEOTIDE SEQUENCE [LARGE SCALE GENOMIC DNA]</scope>
</reference>
<organism evidence="2 3">
    <name type="scientific">Vicia faba</name>
    <name type="common">Broad bean</name>
    <name type="synonym">Faba vulgaris</name>
    <dbReference type="NCBI Taxonomy" id="3906"/>
    <lineage>
        <taxon>Eukaryota</taxon>
        <taxon>Viridiplantae</taxon>
        <taxon>Streptophyta</taxon>
        <taxon>Embryophyta</taxon>
        <taxon>Tracheophyta</taxon>
        <taxon>Spermatophyta</taxon>
        <taxon>Magnoliopsida</taxon>
        <taxon>eudicotyledons</taxon>
        <taxon>Gunneridae</taxon>
        <taxon>Pentapetalae</taxon>
        <taxon>rosids</taxon>
        <taxon>fabids</taxon>
        <taxon>Fabales</taxon>
        <taxon>Fabaceae</taxon>
        <taxon>Papilionoideae</taxon>
        <taxon>50 kb inversion clade</taxon>
        <taxon>NPAAA clade</taxon>
        <taxon>Hologalegina</taxon>
        <taxon>IRL clade</taxon>
        <taxon>Fabeae</taxon>
        <taxon>Vicia</taxon>
    </lineage>
</organism>
<evidence type="ECO:0000256" key="1">
    <source>
        <dbReference type="SAM" id="Phobius"/>
    </source>
</evidence>
<protein>
    <recommendedName>
        <fullName evidence="4">Zinc finger GRF-type domain-containing protein</fullName>
    </recommendedName>
</protein>
<proteinExistence type="predicted"/>
<evidence type="ECO:0008006" key="4">
    <source>
        <dbReference type="Google" id="ProtNLM"/>
    </source>
</evidence>
<dbReference type="Proteomes" id="UP001157006">
    <property type="component" value="Chromosome 4"/>
</dbReference>
<gene>
    <name evidence="2" type="ORF">VFH_IV097440</name>
</gene>
<evidence type="ECO:0000313" key="2">
    <source>
        <dbReference type="EMBL" id="CAI8608680.1"/>
    </source>
</evidence>
<keyword evidence="3" id="KW-1185">Reference proteome</keyword>
<keyword evidence="1" id="KW-0812">Transmembrane</keyword>
<dbReference type="AlphaFoldDB" id="A0AAV1ADY3"/>
<evidence type="ECO:0000313" key="3">
    <source>
        <dbReference type="Proteomes" id="UP001157006"/>
    </source>
</evidence>